<evidence type="ECO:0000313" key="3">
    <source>
        <dbReference type="Proteomes" id="UP001432322"/>
    </source>
</evidence>
<dbReference type="GO" id="GO:0003824">
    <property type="term" value="F:catalytic activity"/>
    <property type="evidence" value="ECO:0007669"/>
    <property type="project" value="InterPro"/>
</dbReference>
<dbReference type="EMBL" id="BTSY01000001">
    <property type="protein sequence ID" value="GMT09751.1"/>
    <property type="molecule type" value="Genomic_DNA"/>
</dbReference>
<dbReference type="InterPro" id="IPR036691">
    <property type="entry name" value="Endo/exonu/phosph_ase_sf"/>
</dbReference>
<name>A0AAV5URJ6_9BILA</name>
<evidence type="ECO:0000259" key="1">
    <source>
        <dbReference type="Pfam" id="PF14529"/>
    </source>
</evidence>
<dbReference type="PANTHER" id="PTHR33395">
    <property type="entry name" value="TRANSCRIPTASE, PUTATIVE-RELATED-RELATED"/>
    <property type="match status" value="1"/>
</dbReference>
<feature type="domain" description="Endonuclease/exonuclease/phosphatase" evidence="1">
    <location>
        <begin position="21"/>
        <end position="132"/>
    </location>
</feature>
<protein>
    <recommendedName>
        <fullName evidence="1">Endonuclease/exonuclease/phosphatase domain-containing protein</fullName>
    </recommendedName>
</protein>
<dbReference type="AlphaFoldDB" id="A0AAV5URJ6"/>
<organism evidence="2 3">
    <name type="scientific">Pristionchus fissidentatus</name>
    <dbReference type="NCBI Taxonomy" id="1538716"/>
    <lineage>
        <taxon>Eukaryota</taxon>
        <taxon>Metazoa</taxon>
        <taxon>Ecdysozoa</taxon>
        <taxon>Nematoda</taxon>
        <taxon>Chromadorea</taxon>
        <taxon>Rhabditida</taxon>
        <taxon>Rhabditina</taxon>
        <taxon>Diplogasteromorpha</taxon>
        <taxon>Diplogasteroidea</taxon>
        <taxon>Neodiplogasteridae</taxon>
        <taxon>Pristionchus</taxon>
    </lineage>
</organism>
<dbReference type="InterPro" id="IPR005135">
    <property type="entry name" value="Endo/exonuclease/phosphatase"/>
</dbReference>
<keyword evidence="3" id="KW-1185">Reference proteome</keyword>
<accession>A0AAV5URJ6</accession>
<dbReference type="SUPFAM" id="SSF56219">
    <property type="entry name" value="DNase I-like"/>
    <property type="match status" value="1"/>
</dbReference>
<proteinExistence type="predicted"/>
<reference evidence="2" key="1">
    <citation type="submission" date="2023-10" db="EMBL/GenBank/DDBJ databases">
        <title>Genome assembly of Pristionchus species.</title>
        <authorList>
            <person name="Yoshida K."/>
            <person name="Sommer R.J."/>
        </authorList>
    </citation>
    <scope>NUCLEOTIDE SEQUENCE</scope>
    <source>
        <strain evidence="2">RS5133</strain>
    </source>
</reference>
<feature type="non-terminal residue" evidence="2">
    <location>
        <position position="1"/>
    </location>
</feature>
<dbReference type="GO" id="GO:0007508">
    <property type="term" value="P:larval heart development"/>
    <property type="evidence" value="ECO:0007669"/>
    <property type="project" value="TreeGrafter"/>
</dbReference>
<dbReference type="GO" id="GO:0031012">
    <property type="term" value="C:extracellular matrix"/>
    <property type="evidence" value="ECO:0007669"/>
    <property type="project" value="TreeGrafter"/>
</dbReference>
<dbReference type="GO" id="GO:0061343">
    <property type="term" value="P:cell adhesion involved in heart morphogenesis"/>
    <property type="evidence" value="ECO:0007669"/>
    <property type="project" value="TreeGrafter"/>
</dbReference>
<feature type="non-terminal residue" evidence="2">
    <location>
        <position position="548"/>
    </location>
</feature>
<dbReference type="Pfam" id="PF14529">
    <property type="entry name" value="Exo_endo_phos_2"/>
    <property type="match status" value="1"/>
</dbReference>
<dbReference type="Gene3D" id="3.60.10.10">
    <property type="entry name" value="Endonuclease/exonuclease/phosphatase"/>
    <property type="match status" value="1"/>
</dbReference>
<comment type="caution">
    <text evidence="2">The sequence shown here is derived from an EMBL/GenBank/DDBJ whole genome shotgun (WGS) entry which is preliminary data.</text>
</comment>
<dbReference type="Proteomes" id="UP001432322">
    <property type="component" value="Unassembled WGS sequence"/>
</dbReference>
<sequence length="548" mass="62601">ETVKGSHELLAVDLDINGDLIRFVCIYRNPKATTLQTDALLKSIIDLCSCPQPTVITGDFNLPDIDWPLFKENVTPASQLLVDLCQSIKLAQLVKDPTRKGNILDLVLCNSPGLISNTEVGNPFDISDHQTVQFQLSLSHSVPVFTLRRDYKKADYALINCQLANVDWVLAFSTIKSVDDMYDLLMKLIQKTIDIHVPWIRVSVTHGKVPPHIDRLISKRFVAWQQSISGNDPAFTSEFERLNRQFRKELTRYHKTIERRVIDSEDSNKFFRFMKKCTSKSKGVEGLKKSDGTLVMDDHGKANLLAETFASVFTNDNGQVPVSNPLPNTGNFLEPSFMRHEICALIERWKKSGCRTPENINLAYIKEIAVPISEPLEIIFRQSYETPTVPSLWRHSIVTPVKKSPPFSDPLNYRPISITSLFCRVFERLLCKPIITHCENAIALKGTTACHIILRALRTNNVEILIKAYSIYIRPILESASMVFNPYLKRDKEVLEKVQNYFTRRLFIRCYNSSWQTMPSSTTRNKKLGLLSLEKRRDEIDLKSARNL</sequence>
<gene>
    <name evidence="2" type="ORF">PFISCL1PPCAC_1048</name>
</gene>
<dbReference type="PANTHER" id="PTHR33395:SF21">
    <property type="entry name" value="PERICARDIN"/>
    <property type="match status" value="1"/>
</dbReference>
<evidence type="ECO:0000313" key="2">
    <source>
        <dbReference type="EMBL" id="GMT09751.1"/>
    </source>
</evidence>